<accession>A0A817L3L3</accession>
<dbReference type="SMART" id="SM00665">
    <property type="entry name" value="B561"/>
    <property type="match status" value="1"/>
</dbReference>
<evidence type="ECO:0000256" key="8">
    <source>
        <dbReference type="ARBA" id="ARBA00023004"/>
    </source>
</evidence>
<keyword evidence="8" id="KW-0408">Iron</keyword>
<dbReference type="Pfam" id="PF03351">
    <property type="entry name" value="DOMON"/>
    <property type="match status" value="1"/>
</dbReference>
<proteinExistence type="inferred from homology"/>
<keyword evidence="12" id="KW-0732">Signal</keyword>
<keyword evidence="7 11" id="KW-1133">Transmembrane helix</keyword>
<dbReference type="PANTHER" id="PTHR46902">
    <property type="entry name" value="DOMON DOMAIN-CONTAINING PROTEIN FRRS1L"/>
    <property type="match status" value="1"/>
</dbReference>
<dbReference type="GO" id="GO:0016020">
    <property type="term" value="C:membrane"/>
    <property type="evidence" value="ECO:0007669"/>
    <property type="project" value="UniProtKB-SubCell"/>
</dbReference>
<dbReference type="PANTHER" id="PTHR46902:SF1">
    <property type="entry name" value="DOMON DOMAIN-CONTAINING PROTEIN FRRS1L"/>
    <property type="match status" value="1"/>
</dbReference>
<sequence>MTTMHHPLLVLIIILFIEIINCQVAFKSLCSSEEVEVAGMASVDGSNEFEIDLYQSKFLPEDTVSLSIKQKRRNYAINEFVLHAFDYDGNVIGRFDNTQTGDLTLNHHTCSNGANVVYADQVGSRGYSEVPLEWKATGIHHNLDQVVFRATVVSNRQLYRLISAPLKRRLSSEIIPYHDQSINIDYCGESQGCLIVPQQCNNDAKCDYALSWQAIDAETAKFHIVARAQGFVGVGFSNDEKRGDDQVILCTKDAEGYVYVHNMFVGVQTPQYVFRGRPSYGLREADSYSNATHIICKFSRSLSPHTENLGENDGRSRDRIDREKFVDLKKPHFMYPIYSDEGLMTAQGMRIPLQDIAIVNNHPVDFERRIWPKTHPQAASVLAKIHAILNIIAWVLLASAGVMVGRYFDSLWPDYERLTVVDSATGAVTGEKYQQRRRFSYFTIVPPLMIVVAILTWIAFFCILFELDWKWTYGTHHMWHSILGVVVLICAFFAPIVGVMRPIPRTKSYCVWYWIHWVIMSLAHCLAIPVIFLGMDNRRLDLWTWCSWLLFAWCIFHFIVQLIFEIHACCHARQEYDRLQGVEHYSEKNVELRIRKERIPGESWKPALLGIYLCITLVVVIILILAVIFYQGY</sequence>
<name>A0A817L3L3_9BILA</name>
<dbReference type="InterPro" id="IPR005018">
    <property type="entry name" value="DOMON_domain"/>
</dbReference>
<dbReference type="CDD" id="cd08760">
    <property type="entry name" value="Cyt_b561_FRRS1_like"/>
    <property type="match status" value="1"/>
</dbReference>
<evidence type="ECO:0000313" key="17">
    <source>
        <dbReference type="Proteomes" id="UP000663873"/>
    </source>
</evidence>
<evidence type="ECO:0000256" key="5">
    <source>
        <dbReference type="ARBA" id="ARBA00022692"/>
    </source>
</evidence>
<dbReference type="AlphaFoldDB" id="A0A817L3L3"/>
<evidence type="ECO:0000313" key="16">
    <source>
        <dbReference type="Proteomes" id="UP000663825"/>
    </source>
</evidence>
<evidence type="ECO:0000256" key="7">
    <source>
        <dbReference type="ARBA" id="ARBA00022989"/>
    </source>
</evidence>
<comment type="cofactor">
    <cofactor evidence="1">
        <name>heme b</name>
        <dbReference type="ChEBI" id="CHEBI:60344"/>
    </cofactor>
</comment>
<organism evidence="14 16">
    <name type="scientific">Rotaria socialis</name>
    <dbReference type="NCBI Taxonomy" id="392032"/>
    <lineage>
        <taxon>Eukaryota</taxon>
        <taxon>Metazoa</taxon>
        <taxon>Spiralia</taxon>
        <taxon>Gnathifera</taxon>
        <taxon>Rotifera</taxon>
        <taxon>Eurotatoria</taxon>
        <taxon>Bdelloidea</taxon>
        <taxon>Philodinida</taxon>
        <taxon>Philodinidae</taxon>
        <taxon>Rotaria</taxon>
    </lineage>
</organism>
<dbReference type="Proteomes" id="UP000663825">
    <property type="component" value="Unassembled WGS sequence"/>
</dbReference>
<dbReference type="Pfam" id="PF02014">
    <property type="entry name" value="Reeler"/>
    <property type="match status" value="1"/>
</dbReference>
<evidence type="ECO:0000256" key="4">
    <source>
        <dbReference type="ARBA" id="ARBA00022448"/>
    </source>
</evidence>
<keyword evidence="6" id="KW-0249">Electron transport</keyword>
<evidence type="ECO:0000313" key="15">
    <source>
        <dbReference type="EMBL" id="CAF4203388.1"/>
    </source>
</evidence>
<dbReference type="InterPro" id="IPR042307">
    <property type="entry name" value="Reeler_sf"/>
</dbReference>
<comment type="caution">
    <text evidence="14">The sequence shown here is derived from an EMBL/GenBank/DDBJ whole genome shotgun (WGS) entry which is preliminary data.</text>
</comment>
<keyword evidence="9 11" id="KW-0472">Membrane</keyword>
<dbReference type="EMBL" id="CAJNXB010000056">
    <property type="protein sequence ID" value="CAF3010198.1"/>
    <property type="molecule type" value="Genomic_DNA"/>
</dbReference>
<evidence type="ECO:0000256" key="2">
    <source>
        <dbReference type="ARBA" id="ARBA00004141"/>
    </source>
</evidence>
<dbReference type="InterPro" id="IPR042789">
    <property type="entry name" value="FRRS1L"/>
</dbReference>
<dbReference type="GO" id="GO:0099072">
    <property type="term" value="P:regulation of postsynaptic membrane neurotransmitter receptor levels"/>
    <property type="evidence" value="ECO:0007669"/>
    <property type="project" value="TreeGrafter"/>
</dbReference>
<dbReference type="Gene3D" id="2.60.40.4060">
    <property type="entry name" value="Reeler domain"/>
    <property type="match status" value="1"/>
</dbReference>
<comment type="similarity">
    <text evidence="3">Belongs to the FRRS1 family.</text>
</comment>
<gene>
    <name evidence="14" type="ORF">TIS948_LOCUS1906</name>
    <name evidence="15" type="ORF">UJA718_LOCUS6694</name>
</gene>
<evidence type="ECO:0000256" key="11">
    <source>
        <dbReference type="SAM" id="Phobius"/>
    </source>
</evidence>
<keyword evidence="17" id="KW-1185">Reference proteome</keyword>
<reference evidence="14" key="1">
    <citation type="submission" date="2021-02" db="EMBL/GenBank/DDBJ databases">
        <authorList>
            <person name="Nowell W R."/>
        </authorList>
    </citation>
    <scope>NUCLEOTIDE SEQUENCE</scope>
</reference>
<protein>
    <recommendedName>
        <fullName evidence="13">Cytochrome b561 domain-containing protein</fullName>
    </recommendedName>
</protein>
<feature type="transmembrane region" description="Helical" evidence="11">
    <location>
        <begin position="542"/>
        <end position="564"/>
    </location>
</feature>
<feature type="transmembrane region" description="Helical" evidence="11">
    <location>
        <begin position="607"/>
        <end position="630"/>
    </location>
</feature>
<evidence type="ECO:0000256" key="10">
    <source>
        <dbReference type="ARBA" id="ARBA00023180"/>
    </source>
</evidence>
<feature type="transmembrane region" description="Helical" evidence="11">
    <location>
        <begin position="441"/>
        <end position="467"/>
    </location>
</feature>
<evidence type="ECO:0000256" key="9">
    <source>
        <dbReference type="ARBA" id="ARBA00023136"/>
    </source>
</evidence>
<dbReference type="OrthoDB" id="6372137at2759"/>
<evidence type="ECO:0000313" key="14">
    <source>
        <dbReference type="EMBL" id="CAF3010198.1"/>
    </source>
</evidence>
<evidence type="ECO:0000256" key="12">
    <source>
        <dbReference type="SAM" id="SignalP"/>
    </source>
</evidence>
<evidence type="ECO:0000256" key="3">
    <source>
        <dbReference type="ARBA" id="ARBA00009195"/>
    </source>
</evidence>
<comment type="subcellular location">
    <subcellularLocation>
        <location evidence="2">Membrane</location>
        <topology evidence="2">Multi-pass membrane protein</topology>
    </subcellularLocation>
</comment>
<feature type="transmembrane region" description="Helical" evidence="11">
    <location>
        <begin position="479"/>
        <end position="499"/>
    </location>
</feature>
<keyword evidence="4" id="KW-0813">Transport</keyword>
<evidence type="ECO:0000259" key="13">
    <source>
        <dbReference type="SMART" id="SM00665"/>
    </source>
</evidence>
<dbReference type="EMBL" id="CAJOBP010000637">
    <property type="protein sequence ID" value="CAF4203388.1"/>
    <property type="molecule type" value="Genomic_DNA"/>
</dbReference>
<keyword evidence="10" id="KW-0325">Glycoprotein</keyword>
<feature type="signal peptide" evidence="12">
    <location>
        <begin position="1"/>
        <end position="22"/>
    </location>
</feature>
<dbReference type="Proteomes" id="UP000663873">
    <property type="component" value="Unassembled WGS sequence"/>
</dbReference>
<evidence type="ECO:0000256" key="1">
    <source>
        <dbReference type="ARBA" id="ARBA00001970"/>
    </source>
</evidence>
<feature type="transmembrane region" description="Helical" evidence="11">
    <location>
        <begin position="387"/>
        <end position="408"/>
    </location>
</feature>
<dbReference type="InterPro" id="IPR006593">
    <property type="entry name" value="Cyt_b561/ferric_Rdtase_TM"/>
</dbReference>
<feature type="domain" description="Cytochrome b561" evidence="13">
    <location>
        <begin position="385"/>
        <end position="535"/>
    </location>
</feature>
<dbReference type="InterPro" id="IPR002861">
    <property type="entry name" value="Reeler_dom"/>
</dbReference>
<evidence type="ECO:0000256" key="6">
    <source>
        <dbReference type="ARBA" id="ARBA00022982"/>
    </source>
</evidence>
<feature type="transmembrane region" description="Helical" evidence="11">
    <location>
        <begin position="511"/>
        <end position="530"/>
    </location>
</feature>
<dbReference type="GO" id="GO:1900449">
    <property type="term" value="P:regulation of glutamate receptor signaling pathway"/>
    <property type="evidence" value="ECO:0007669"/>
    <property type="project" value="InterPro"/>
</dbReference>
<feature type="chain" id="PRO_5035612571" description="Cytochrome b561 domain-containing protein" evidence="12">
    <location>
        <begin position="23"/>
        <end position="633"/>
    </location>
</feature>
<keyword evidence="5 11" id="KW-0812">Transmembrane</keyword>